<keyword evidence="5 7" id="KW-0472">Membrane</keyword>
<dbReference type="InterPro" id="IPR024791">
    <property type="entry name" value="Cyt_c/ubiquinol_Oxase_su3"/>
</dbReference>
<evidence type="ECO:0000256" key="3">
    <source>
        <dbReference type="ARBA" id="ARBA00022692"/>
    </source>
</evidence>
<feature type="transmembrane region" description="Helical" evidence="7">
    <location>
        <begin position="201"/>
        <end position="221"/>
    </location>
</feature>
<dbReference type="Proteomes" id="UP000320386">
    <property type="component" value="Chromosome"/>
</dbReference>
<dbReference type="EMBL" id="CP036280">
    <property type="protein sequence ID" value="QDU72680.1"/>
    <property type="molecule type" value="Genomic_DNA"/>
</dbReference>
<dbReference type="InterPro" id="IPR013833">
    <property type="entry name" value="Cyt_c_oxidase_su3_a-hlx"/>
</dbReference>
<dbReference type="OrthoDB" id="261701at2"/>
<protein>
    <submittedName>
        <fullName evidence="9">Cytochrome c oxidase subunit 3</fullName>
        <ecNumber evidence="9">1.9.3.1</ecNumber>
    </submittedName>
</protein>
<dbReference type="GO" id="GO:0016491">
    <property type="term" value="F:oxidoreductase activity"/>
    <property type="evidence" value="ECO:0007669"/>
    <property type="project" value="UniProtKB-KW"/>
</dbReference>
<dbReference type="GO" id="GO:0019646">
    <property type="term" value="P:aerobic electron transport chain"/>
    <property type="evidence" value="ECO:0007669"/>
    <property type="project" value="InterPro"/>
</dbReference>
<comment type="subcellular location">
    <subcellularLocation>
        <location evidence="6">Cell membrane</location>
        <topology evidence="6">Multi-pass membrane protein</topology>
    </subcellularLocation>
    <subcellularLocation>
        <location evidence="1">Membrane</location>
        <topology evidence="1">Multi-pass membrane protein</topology>
    </subcellularLocation>
</comment>
<feature type="transmembrane region" description="Helical" evidence="7">
    <location>
        <begin position="70"/>
        <end position="88"/>
    </location>
</feature>
<keyword evidence="3 6" id="KW-0812">Transmembrane</keyword>
<proteinExistence type="inferred from homology"/>
<evidence type="ECO:0000256" key="7">
    <source>
        <dbReference type="SAM" id="Phobius"/>
    </source>
</evidence>
<feature type="transmembrane region" description="Helical" evidence="7">
    <location>
        <begin position="100"/>
        <end position="118"/>
    </location>
</feature>
<evidence type="ECO:0000256" key="4">
    <source>
        <dbReference type="ARBA" id="ARBA00022989"/>
    </source>
</evidence>
<evidence type="ECO:0000256" key="1">
    <source>
        <dbReference type="ARBA" id="ARBA00004141"/>
    </source>
</evidence>
<keyword evidence="9" id="KW-0560">Oxidoreductase</keyword>
<dbReference type="PROSITE" id="PS50253">
    <property type="entry name" value="COX3"/>
    <property type="match status" value="1"/>
</dbReference>
<feature type="transmembrane region" description="Helical" evidence="7">
    <location>
        <begin position="156"/>
        <end position="180"/>
    </location>
</feature>
<feature type="transmembrane region" description="Helical" evidence="7">
    <location>
        <begin position="16"/>
        <end position="39"/>
    </location>
</feature>
<dbReference type="InterPro" id="IPR035973">
    <property type="entry name" value="Cyt_c_oxidase_su3-like_sf"/>
</dbReference>
<dbReference type="EC" id="1.9.3.1" evidence="9"/>
<dbReference type="SUPFAM" id="SSF81452">
    <property type="entry name" value="Cytochrome c oxidase subunit III-like"/>
    <property type="match status" value="1"/>
</dbReference>
<dbReference type="Gene3D" id="1.20.120.80">
    <property type="entry name" value="Cytochrome c oxidase, subunit III, four-helix bundle"/>
    <property type="match status" value="1"/>
</dbReference>
<organism evidence="9 10">
    <name type="scientific">Mucisphaera calidilacus</name>
    <dbReference type="NCBI Taxonomy" id="2527982"/>
    <lineage>
        <taxon>Bacteria</taxon>
        <taxon>Pseudomonadati</taxon>
        <taxon>Planctomycetota</taxon>
        <taxon>Phycisphaerae</taxon>
        <taxon>Phycisphaerales</taxon>
        <taxon>Phycisphaeraceae</taxon>
        <taxon>Mucisphaera</taxon>
    </lineage>
</organism>
<dbReference type="InterPro" id="IPR000298">
    <property type="entry name" value="Cyt_c_oxidase-like_su3"/>
</dbReference>
<dbReference type="KEGG" id="mcad:Pan265_25540"/>
<evidence type="ECO:0000313" key="10">
    <source>
        <dbReference type="Proteomes" id="UP000320386"/>
    </source>
</evidence>
<dbReference type="GO" id="GO:0004129">
    <property type="term" value="F:cytochrome-c oxidase activity"/>
    <property type="evidence" value="ECO:0007669"/>
    <property type="project" value="InterPro"/>
</dbReference>
<dbReference type="AlphaFoldDB" id="A0A518C0D2"/>
<sequence length="223" mass="24452">MTAVSTPHVPKKAGDFGMWLFLISLGMLFAASMLAYTIIRVNGMLEKTNYITGEPIPPAGPPWGSMTIPVGLWVSTAVILLSSFTIHRALTHIRLERQEAFCRAMWATLGLAVVFLLVQTPSLLALLGDHWDAIAQRQAVANGQMAAADTTSTNPLYGAVFVLILIHALHVIGGVVPLAIVTRDAHKRKYDHEHHAPVKHLAMYWHFLDAVWISMFAVLLVTA</sequence>
<keyword evidence="10" id="KW-1185">Reference proteome</keyword>
<dbReference type="GO" id="GO:0005886">
    <property type="term" value="C:plasma membrane"/>
    <property type="evidence" value="ECO:0007669"/>
    <property type="project" value="UniProtKB-SubCell"/>
</dbReference>
<evidence type="ECO:0000256" key="6">
    <source>
        <dbReference type="RuleBase" id="RU003376"/>
    </source>
</evidence>
<dbReference type="Pfam" id="PF00510">
    <property type="entry name" value="COX3"/>
    <property type="match status" value="1"/>
</dbReference>
<evidence type="ECO:0000256" key="2">
    <source>
        <dbReference type="ARBA" id="ARBA00010581"/>
    </source>
</evidence>
<evidence type="ECO:0000313" key="9">
    <source>
        <dbReference type="EMBL" id="QDU72680.1"/>
    </source>
</evidence>
<dbReference type="PANTHER" id="PTHR11403">
    <property type="entry name" value="CYTOCHROME C OXIDASE SUBUNIT III"/>
    <property type="match status" value="1"/>
</dbReference>
<dbReference type="PANTHER" id="PTHR11403:SF10">
    <property type="entry name" value="CYTOCHROME C OXIDASE"/>
    <property type="match status" value="1"/>
</dbReference>
<dbReference type="CDD" id="cd00386">
    <property type="entry name" value="Heme_Cu_Oxidase_III_like"/>
    <property type="match status" value="1"/>
</dbReference>
<keyword evidence="4 7" id="KW-1133">Transmembrane helix</keyword>
<reference evidence="9 10" key="1">
    <citation type="submission" date="2019-02" db="EMBL/GenBank/DDBJ databases">
        <title>Deep-cultivation of Planctomycetes and their phenomic and genomic characterization uncovers novel biology.</title>
        <authorList>
            <person name="Wiegand S."/>
            <person name="Jogler M."/>
            <person name="Boedeker C."/>
            <person name="Pinto D."/>
            <person name="Vollmers J."/>
            <person name="Rivas-Marin E."/>
            <person name="Kohn T."/>
            <person name="Peeters S.H."/>
            <person name="Heuer A."/>
            <person name="Rast P."/>
            <person name="Oberbeckmann S."/>
            <person name="Bunk B."/>
            <person name="Jeske O."/>
            <person name="Meyerdierks A."/>
            <person name="Storesund J.E."/>
            <person name="Kallscheuer N."/>
            <person name="Luecker S."/>
            <person name="Lage O.M."/>
            <person name="Pohl T."/>
            <person name="Merkel B.J."/>
            <person name="Hornburger P."/>
            <person name="Mueller R.-W."/>
            <person name="Bruemmer F."/>
            <person name="Labrenz M."/>
            <person name="Spormann A.M."/>
            <person name="Op den Camp H."/>
            <person name="Overmann J."/>
            <person name="Amann R."/>
            <person name="Jetten M.S.M."/>
            <person name="Mascher T."/>
            <person name="Medema M.H."/>
            <person name="Devos D.P."/>
            <person name="Kaster A.-K."/>
            <person name="Ovreas L."/>
            <person name="Rohde M."/>
            <person name="Galperin M.Y."/>
            <person name="Jogler C."/>
        </authorList>
    </citation>
    <scope>NUCLEOTIDE SEQUENCE [LARGE SCALE GENOMIC DNA]</scope>
    <source>
        <strain evidence="9 10">Pan265</strain>
    </source>
</reference>
<evidence type="ECO:0000256" key="5">
    <source>
        <dbReference type="ARBA" id="ARBA00023136"/>
    </source>
</evidence>
<comment type="similarity">
    <text evidence="2 6">Belongs to the cytochrome c oxidase subunit 3 family.</text>
</comment>
<gene>
    <name evidence="9" type="primary">ctaE</name>
    <name evidence="9" type="ORF">Pan265_25540</name>
</gene>
<accession>A0A518C0D2</accession>
<evidence type="ECO:0000259" key="8">
    <source>
        <dbReference type="PROSITE" id="PS50253"/>
    </source>
</evidence>
<dbReference type="RefSeq" id="WP_145446845.1">
    <property type="nucleotide sequence ID" value="NZ_CP036280.1"/>
</dbReference>
<name>A0A518C0D2_9BACT</name>
<feature type="domain" description="Heme-copper oxidase subunit III family profile" evidence="8">
    <location>
        <begin position="16"/>
        <end position="223"/>
    </location>
</feature>